<gene>
    <name evidence="1" type="ORF">GCM10022255_082200</name>
</gene>
<keyword evidence="2" id="KW-1185">Reference proteome</keyword>
<name>A0ABP8DLJ1_9ACTN</name>
<comment type="caution">
    <text evidence="1">The sequence shown here is derived from an EMBL/GenBank/DDBJ whole genome shotgun (WGS) entry which is preliminary data.</text>
</comment>
<accession>A0ABP8DLJ1</accession>
<evidence type="ECO:0000313" key="1">
    <source>
        <dbReference type="EMBL" id="GAA4259055.1"/>
    </source>
</evidence>
<dbReference type="Proteomes" id="UP001500620">
    <property type="component" value="Unassembled WGS sequence"/>
</dbReference>
<dbReference type="EMBL" id="BAABAT010000034">
    <property type="protein sequence ID" value="GAA4259055.1"/>
    <property type="molecule type" value="Genomic_DNA"/>
</dbReference>
<evidence type="ECO:0000313" key="2">
    <source>
        <dbReference type="Proteomes" id="UP001500620"/>
    </source>
</evidence>
<reference evidence="2" key="1">
    <citation type="journal article" date="2019" name="Int. J. Syst. Evol. Microbiol.">
        <title>The Global Catalogue of Microorganisms (GCM) 10K type strain sequencing project: providing services to taxonomists for standard genome sequencing and annotation.</title>
        <authorList>
            <consortium name="The Broad Institute Genomics Platform"/>
            <consortium name="The Broad Institute Genome Sequencing Center for Infectious Disease"/>
            <person name="Wu L."/>
            <person name="Ma J."/>
        </authorList>
    </citation>
    <scope>NUCLEOTIDE SEQUENCE [LARGE SCALE GENOMIC DNA]</scope>
    <source>
        <strain evidence="2">JCM 17441</strain>
    </source>
</reference>
<dbReference type="RefSeq" id="WP_345136006.1">
    <property type="nucleotide sequence ID" value="NZ_BAABAT010000034.1"/>
</dbReference>
<protein>
    <submittedName>
        <fullName evidence="1">Uncharacterized protein</fullName>
    </submittedName>
</protein>
<sequence>MHTDDEFWQTVTRVDRAGGNLKVCFDDFLEIPAACFVVEEIALSVVAHWMAAGTLPPDAPFSDELFGL</sequence>
<organism evidence="1 2">
    <name type="scientific">Dactylosporangium darangshiense</name>
    <dbReference type="NCBI Taxonomy" id="579108"/>
    <lineage>
        <taxon>Bacteria</taxon>
        <taxon>Bacillati</taxon>
        <taxon>Actinomycetota</taxon>
        <taxon>Actinomycetes</taxon>
        <taxon>Micromonosporales</taxon>
        <taxon>Micromonosporaceae</taxon>
        <taxon>Dactylosporangium</taxon>
    </lineage>
</organism>
<proteinExistence type="predicted"/>